<comment type="caution">
    <text evidence="2">The sequence shown here is derived from an EMBL/GenBank/DDBJ whole genome shotgun (WGS) entry which is preliminary data.</text>
</comment>
<evidence type="ECO:0000256" key="1">
    <source>
        <dbReference type="SAM" id="MobiDB-lite"/>
    </source>
</evidence>
<dbReference type="AlphaFoldDB" id="A0AAE0SFC2"/>
<evidence type="ECO:0000313" key="3">
    <source>
        <dbReference type="Proteomes" id="UP001195483"/>
    </source>
</evidence>
<accession>A0AAE0SFC2</accession>
<sequence>MESEQTQSINTPPPPTTTTATNIQEKENLHMEHTQLENNNSHTERFLQLGTKTIATALMQHHRGIF</sequence>
<dbReference type="Proteomes" id="UP001195483">
    <property type="component" value="Unassembled WGS sequence"/>
</dbReference>
<reference evidence="2" key="1">
    <citation type="journal article" date="2021" name="Genome Biol. Evol.">
        <title>A High-Quality Reference Genome for a Parasitic Bivalve with Doubly Uniparental Inheritance (Bivalvia: Unionida).</title>
        <authorList>
            <person name="Smith C.H."/>
        </authorList>
    </citation>
    <scope>NUCLEOTIDE SEQUENCE</scope>
    <source>
        <strain evidence="2">CHS0354</strain>
    </source>
</reference>
<evidence type="ECO:0000313" key="2">
    <source>
        <dbReference type="EMBL" id="KAK3590889.1"/>
    </source>
</evidence>
<organism evidence="2 3">
    <name type="scientific">Potamilus streckersoni</name>
    <dbReference type="NCBI Taxonomy" id="2493646"/>
    <lineage>
        <taxon>Eukaryota</taxon>
        <taxon>Metazoa</taxon>
        <taxon>Spiralia</taxon>
        <taxon>Lophotrochozoa</taxon>
        <taxon>Mollusca</taxon>
        <taxon>Bivalvia</taxon>
        <taxon>Autobranchia</taxon>
        <taxon>Heteroconchia</taxon>
        <taxon>Palaeoheterodonta</taxon>
        <taxon>Unionida</taxon>
        <taxon>Unionoidea</taxon>
        <taxon>Unionidae</taxon>
        <taxon>Ambleminae</taxon>
        <taxon>Lampsilini</taxon>
        <taxon>Potamilus</taxon>
    </lineage>
</organism>
<dbReference type="EMBL" id="JAEAOA010001276">
    <property type="protein sequence ID" value="KAK3590889.1"/>
    <property type="molecule type" value="Genomic_DNA"/>
</dbReference>
<protein>
    <submittedName>
        <fullName evidence="2">Uncharacterized protein</fullName>
    </submittedName>
</protein>
<feature type="compositionally biased region" description="Polar residues" evidence="1">
    <location>
        <begin position="1"/>
        <end position="10"/>
    </location>
</feature>
<keyword evidence="3" id="KW-1185">Reference proteome</keyword>
<reference evidence="2" key="3">
    <citation type="submission" date="2023-05" db="EMBL/GenBank/DDBJ databases">
        <authorList>
            <person name="Smith C.H."/>
        </authorList>
    </citation>
    <scope>NUCLEOTIDE SEQUENCE</scope>
    <source>
        <strain evidence="2">CHS0354</strain>
        <tissue evidence="2">Mantle</tissue>
    </source>
</reference>
<name>A0AAE0SFC2_9BIVA</name>
<gene>
    <name evidence="2" type="ORF">CHS0354_020867</name>
</gene>
<proteinExistence type="predicted"/>
<feature type="region of interest" description="Disordered" evidence="1">
    <location>
        <begin position="1"/>
        <end position="20"/>
    </location>
</feature>
<reference evidence="2" key="2">
    <citation type="journal article" date="2021" name="Genome Biol. Evol.">
        <title>Developing a high-quality reference genome for a parasitic bivalve with doubly uniparental inheritance (Bivalvia: Unionida).</title>
        <authorList>
            <person name="Smith C.H."/>
        </authorList>
    </citation>
    <scope>NUCLEOTIDE SEQUENCE</scope>
    <source>
        <strain evidence="2">CHS0354</strain>
        <tissue evidence="2">Mantle</tissue>
    </source>
</reference>